<evidence type="ECO:0000313" key="2">
    <source>
        <dbReference type="EMBL" id="SBQ87376.1"/>
    </source>
</evidence>
<dbReference type="InterPro" id="IPR000477">
    <property type="entry name" value="RT_dom"/>
</dbReference>
<dbReference type="SUPFAM" id="SSF56672">
    <property type="entry name" value="DNA/RNA polymerases"/>
    <property type="match status" value="1"/>
</dbReference>
<dbReference type="InterPro" id="IPR043502">
    <property type="entry name" value="DNA/RNA_pol_sf"/>
</dbReference>
<feature type="domain" description="Reverse transcriptase" evidence="1">
    <location>
        <begin position="1"/>
        <end position="231"/>
    </location>
</feature>
<accession>A0A1A8HSK2</accession>
<proteinExistence type="predicted"/>
<dbReference type="AlphaFoldDB" id="A0A1A8HSK2"/>
<dbReference type="PANTHER" id="PTHR33332">
    <property type="entry name" value="REVERSE TRANSCRIPTASE DOMAIN-CONTAINING PROTEIN"/>
    <property type="match status" value="1"/>
</dbReference>
<organism evidence="2">
    <name type="scientific">Nothobranchius kuhntae</name>
    <name type="common">Beira killifish</name>
    <dbReference type="NCBI Taxonomy" id="321403"/>
    <lineage>
        <taxon>Eukaryota</taxon>
        <taxon>Metazoa</taxon>
        <taxon>Chordata</taxon>
        <taxon>Craniata</taxon>
        <taxon>Vertebrata</taxon>
        <taxon>Euteleostomi</taxon>
        <taxon>Actinopterygii</taxon>
        <taxon>Neopterygii</taxon>
        <taxon>Teleostei</taxon>
        <taxon>Neoteleostei</taxon>
        <taxon>Acanthomorphata</taxon>
        <taxon>Ovalentaria</taxon>
        <taxon>Atherinomorphae</taxon>
        <taxon>Cyprinodontiformes</taxon>
        <taxon>Nothobranchiidae</taxon>
        <taxon>Nothobranchius</taxon>
    </lineage>
</organism>
<reference evidence="2" key="2">
    <citation type="submission" date="2016-06" db="EMBL/GenBank/DDBJ databases">
        <title>The genome of a short-lived fish provides insights into sex chromosome evolution and the genetic control of aging.</title>
        <authorList>
            <person name="Reichwald K."/>
            <person name="Felder M."/>
            <person name="Petzold A."/>
            <person name="Koch P."/>
            <person name="Groth M."/>
            <person name="Platzer M."/>
        </authorList>
    </citation>
    <scope>NUCLEOTIDE SEQUENCE</scope>
    <source>
        <tissue evidence="2">Brain</tissue>
    </source>
</reference>
<feature type="non-terminal residue" evidence="2">
    <location>
        <position position="1"/>
    </location>
</feature>
<reference evidence="2" key="1">
    <citation type="submission" date="2016-05" db="EMBL/GenBank/DDBJ databases">
        <authorList>
            <person name="Lavstsen T."/>
            <person name="Jespersen J.S."/>
        </authorList>
    </citation>
    <scope>NUCLEOTIDE SEQUENCE</scope>
    <source>
        <tissue evidence="2">Brain</tissue>
    </source>
</reference>
<protein>
    <recommendedName>
        <fullName evidence="1">Reverse transcriptase domain-containing protein</fullName>
    </recommendedName>
</protein>
<evidence type="ECO:0000259" key="1">
    <source>
        <dbReference type="PROSITE" id="PS50878"/>
    </source>
</evidence>
<sequence length="366" mass="40078">QYSPVGTNIPGCRSFWGTEAVSLPVLSLRFVCGCGLPRAGADGGVASYSVGPRAAEDGVALCFPLSSLQLLHAGRSGVNSRSSIGIRGTALEWFRSYFNGRCFNVALGNCASRVAPLFCGVPQGSVLGPLLFNLYILPLAAIFRKFRVNFHLYADDCQLYVALKSADPVQPLTDCLSEVRSWLSANFLHLNSSKLEAIFFAPCSPSAVEPSLHPSLSVLVKPTITNLGVILDAFKKMDAQINQVVRSCFFHLRRLAKLKSVLNKKDLQSVVHAFVTSRLDYANSLLYGIPSSSVVRLQLVQNAAVRFITGIDRRQHITPVLANLHWLPFGFRIKFKILLLVYKDDGIIYKQQEDFAIGNPLSATLC</sequence>
<dbReference type="Pfam" id="PF00078">
    <property type="entry name" value="RVT_1"/>
    <property type="match status" value="1"/>
</dbReference>
<dbReference type="EMBL" id="HAED01001531">
    <property type="protein sequence ID" value="SBQ87376.1"/>
    <property type="molecule type" value="Transcribed_RNA"/>
</dbReference>
<feature type="non-terminal residue" evidence="2">
    <location>
        <position position="366"/>
    </location>
</feature>
<gene>
    <name evidence="2" type="primary">Nfu_g_1_022001</name>
</gene>
<name>A0A1A8HSK2_NOTKU</name>
<dbReference type="PROSITE" id="PS50878">
    <property type="entry name" value="RT_POL"/>
    <property type="match status" value="1"/>
</dbReference>